<dbReference type="SUPFAM" id="SSF53335">
    <property type="entry name" value="S-adenosyl-L-methionine-dependent methyltransferases"/>
    <property type="match status" value="1"/>
</dbReference>
<comment type="catalytic activity">
    <reaction evidence="5">
        <text>trans-aconitate + S-adenosyl-L-methionine = (E)-3-(methoxycarbonyl)pent-2-enedioate + S-adenosyl-L-homocysteine</text>
        <dbReference type="Rhea" id="RHEA:14969"/>
        <dbReference type="ChEBI" id="CHEBI:15708"/>
        <dbReference type="ChEBI" id="CHEBI:57470"/>
        <dbReference type="ChEBI" id="CHEBI:57856"/>
        <dbReference type="ChEBI" id="CHEBI:59789"/>
        <dbReference type="EC" id="2.1.1.144"/>
    </reaction>
</comment>
<dbReference type="PANTHER" id="PTHR43861:SF1">
    <property type="entry name" value="TRANS-ACONITATE 2-METHYLTRANSFERASE"/>
    <property type="match status" value="1"/>
</dbReference>
<dbReference type="EMBL" id="QFBC01000002">
    <property type="protein sequence ID" value="PWE57332.1"/>
    <property type="molecule type" value="Genomic_DNA"/>
</dbReference>
<accession>A0A2U2DVK2</accession>
<comment type="caution">
    <text evidence="7">The sequence shown here is derived from an EMBL/GenBank/DDBJ whole genome shotgun (WGS) entry which is preliminary data.</text>
</comment>
<protein>
    <recommendedName>
        <fullName evidence="5">Trans-aconitate 2-methyltransferase</fullName>
        <ecNumber evidence="5">2.1.1.144</ecNumber>
    </recommendedName>
</protein>
<dbReference type="GO" id="GO:0030798">
    <property type="term" value="F:trans-aconitate 2-methyltransferase activity"/>
    <property type="evidence" value="ECO:0007669"/>
    <property type="project" value="UniProtKB-UniRule"/>
</dbReference>
<reference evidence="7 8" key="1">
    <citation type="submission" date="2018-05" db="EMBL/GenBank/DDBJ databases">
        <title>The draft genome of strain NS-104.</title>
        <authorList>
            <person name="Hang P."/>
            <person name="Jiang J."/>
        </authorList>
    </citation>
    <scope>NUCLEOTIDE SEQUENCE [LARGE SCALE GENOMIC DNA]</scope>
    <source>
        <strain evidence="7 8">NS-104</strain>
    </source>
</reference>
<name>A0A2U2DVK2_9HYPH</name>
<evidence type="ECO:0000256" key="2">
    <source>
        <dbReference type="ARBA" id="ARBA00022603"/>
    </source>
</evidence>
<proteinExistence type="inferred from homology"/>
<dbReference type="InterPro" id="IPR029063">
    <property type="entry name" value="SAM-dependent_MTases_sf"/>
</dbReference>
<dbReference type="Gene3D" id="3.40.50.150">
    <property type="entry name" value="Vaccinia Virus protein VP39"/>
    <property type="match status" value="1"/>
</dbReference>
<dbReference type="RefSeq" id="WP_109457436.1">
    <property type="nucleotide sequence ID" value="NZ_QFBC01000002.1"/>
</dbReference>
<dbReference type="GO" id="GO:0032259">
    <property type="term" value="P:methylation"/>
    <property type="evidence" value="ECO:0007669"/>
    <property type="project" value="UniProtKB-KW"/>
</dbReference>
<evidence type="ECO:0000256" key="4">
    <source>
        <dbReference type="ARBA" id="ARBA00022691"/>
    </source>
</evidence>
<evidence type="ECO:0000256" key="3">
    <source>
        <dbReference type="ARBA" id="ARBA00022679"/>
    </source>
</evidence>
<dbReference type="InterPro" id="IPR013217">
    <property type="entry name" value="Methyltransf_12"/>
</dbReference>
<keyword evidence="4 5" id="KW-0949">S-adenosyl-L-methionine</keyword>
<dbReference type="NCBIfam" id="NF002463">
    <property type="entry name" value="PRK01683.1"/>
    <property type="match status" value="1"/>
</dbReference>
<dbReference type="Proteomes" id="UP000245252">
    <property type="component" value="Unassembled WGS sequence"/>
</dbReference>
<keyword evidence="1 5" id="KW-0963">Cytoplasm</keyword>
<dbReference type="GO" id="GO:0005737">
    <property type="term" value="C:cytoplasm"/>
    <property type="evidence" value="ECO:0007669"/>
    <property type="project" value="UniProtKB-SubCell"/>
</dbReference>
<dbReference type="InterPro" id="IPR023149">
    <property type="entry name" value="Trans_acon_MeTrfase_C"/>
</dbReference>
<keyword evidence="3 5" id="KW-0808">Transferase</keyword>
<dbReference type="Gene3D" id="1.10.150.290">
    <property type="entry name" value="S-adenosyl-L-methionine-dependent methyltransferases"/>
    <property type="match status" value="1"/>
</dbReference>
<dbReference type="EC" id="2.1.1.144" evidence="5"/>
<evidence type="ECO:0000313" key="8">
    <source>
        <dbReference type="Proteomes" id="UP000245252"/>
    </source>
</evidence>
<dbReference type="CDD" id="cd02440">
    <property type="entry name" value="AdoMet_MTases"/>
    <property type="match status" value="1"/>
</dbReference>
<dbReference type="Pfam" id="PF08242">
    <property type="entry name" value="Methyltransf_12"/>
    <property type="match status" value="1"/>
</dbReference>
<gene>
    <name evidence="5" type="primary">tam</name>
    <name evidence="7" type="ORF">DEM27_06770</name>
</gene>
<dbReference type="PANTHER" id="PTHR43861">
    <property type="entry name" value="TRANS-ACONITATE 2-METHYLTRANSFERASE-RELATED"/>
    <property type="match status" value="1"/>
</dbReference>
<dbReference type="AlphaFoldDB" id="A0A2U2DVK2"/>
<evidence type="ECO:0000256" key="1">
    <source>
        <dbReference type="ARBA" id="ARBA00022490"/>
    </source>
</evidence>
<dbReference type="HAMAP" id="MF_00560">
    <property type="entry name" value="Tran_acon_Me_trans"/>
    <property type="match status" value="1"/>
</dbReference>
<sequence length="256" mass="28442">MAWSASQYLKFEEERTQPARDLLAEIRHDAVATAVDLGCGPGNSTELLAERFPGAAIRGVDSDADMLEAARKRLPALSFEQADIAAWSPAEPVDVLFANAVLQWLPDHLDVMDRLIDHLTPGGVLAVQMPDNLAEPSHKAMEATLHDGPWAAEFEGRSLRRPSLPQPIAYYERLSPKLAGLNLWHTVYRHPMDDAAAIVEWVKATGLRPYLDAVGDTYREKFLAAYQARIAEAYPPQEDGKCLLLFPRFFLVAVKK</sequence>
<evidence type="ECO:0000259" key="6">
    <source>
        <dbReference type="Pfam" id="PF08242"/>
    </source>
</evidence>
<evidence type="ECO:0000256" key="5">
    <source>
        <dbReference type="HAMAP-Rule" id="MF_00560"/>
    </source>
</evidence>
<keyword evidence="8" id="KW-1185">Reference proteome</keyword>
<comment type="function">
    <text evidence="5">Catalyzes the S-adenosylmethionine monomethyl esterification of trans-aconitate.</text>
</comment>
<comment type="similarity">
    <text evidence="5">Belongs to the methyltransferase superfamily. Tam family.</text>
</comment>
<dbReference type="OrthoDB" id="9795085at2"/>
<keyword evidence="2 5" id="KW-0489">Methyltransferase</keyword>
<dbReference type="InterPro" id="IPR023506">
    <property type="entry name" value="Trans-aconitate_MeTrfase"/>
</dbReference>
<comment type="subcellular location">
    <subcellularLocation>
        <location evidence="5">Cytoplasm</location>
    </subcellularLocation>
</comment>
<feature type="domain" description="Methyltransferase type 12" evidence="6">
    <location>
        <begin position="35"/>
        <end position="125"/>
    </location>
</feature>
<evidence type="ECO:0000313" key="7">
    <source>
        <dbReference type="EMBL" id="PWE57332.1"/>
    </source>
</evidence>
<organism evidence="7 8">
    <name type="scientific">Metarhizobium album</name>
    <dbReference type="NCBI Taxonomy" id="2182425"/>
    <lineage>
        <taxon>Bacteria</taxon>
        <taxon>Pseudomonadati</taxon>
        <taxon>Pseudomonadota</taxon>
        <taxon>Alphaproteobacteria</taxon>
        <taxon>Hyphomicrobiales</taxon>
        <taxon>Rhizobiaceae</taxon>
        <taxon>Metarhizobium</taxon>
    </lineage>
</organism>